<sequence>MGKRGDEGSNPGGAAAAAGRRESTPYLPALLHFIRQRRRIERRLHSEKQKMTESGRVDARAWNPSVKEGWGGGGLKLKKNFLAGRQQAGRSLGSLILIRTATWQIDRITSHRISSVSWGGGGRESNLGGIMHDDRPAWFACLAWLSLVAGGGGGTRSLGQSVGNWRKLGIGGSIGIPENYKAGKRLKS</sequence>
<gene>
    <name evidence="2" type="ORF">CSSPJE1EN1_LOCUS2011</name>
</gene>
<dbReference type="EMBL" id="OZ020096">
    <property type="protein sequence ID" value="CAK9256533.1"/>
    <property type="molecule type" value="Genomic_DNA"/>
</dbReference>
<reference evidence="2 3" key="1">
    <citation type="submission" date="2024-02" db="EMBL/GenBank/DDBJ databases">
        <authorList>
            <consortium name="ELIXIR-Norway"/>
            <consortium name="Elixir Norway"/>
        </authorList>
    </citation>
    <scope>NUCLEOTIDE SEQUENCE [LARGE SCALE GENOMIC DNA]</scope>
</reference>
<name>A0ABP0VPY1_9BRYO</name>
<proteinExistence type="predicted"/>
<evidence type="ECO:0000313" key="2">
    <source>
        <dbReference type="EMBL" id="CAK9256533.1"/>
    </source>
</evidence>
<organism evidence="2 3">
    <name type="scientific">Sphagnum jensenii</name>
    <dbReference type="NCBI Taxonomy" id="128206"/>
    <lineage>
        <taxon>Eukaryota</taxon>
        <taxon>Viridiplantae</taxon>
        <taxon>Streptophyta</taxon>
        <taxon>Embryophyta</taxon>
        <taxon>Bryophyta</taxon>
        <taxon>Sphagnophytina</taxon>
        <taxon>Sphagnopsida</taxon>
        <taxon>Sphagnales</taxon>
        <taxon>Sphagnaceae</taxon>
        <taxon>Sphagnum</taxon>
    </lineage>
</organism>
<keyword evidence="3" id="KW-1185">Reference proteome</keyword>
<dbReference type="Proteomes" id="UP001497444">
    <property type="component" value="Chromosome 1"/>
</dbReference>
<evidence type="ECO:0000313" key="3">
    <source>
        <dbReference type="Proteomes" id="UP001497444"/>
    </source>
</evidence>
<feature type="region of interest" description="Disordered" evidence="1">
    <location>
        <begin position="1"/>
        <end position="21"/>
    </location>
</feature>
<accession>A0ABP0VPY1</accession>
<evidence type="ECO:0000256" key="1">
    <source>
        <dbReference type="SAM" id="MobiDB-lite"/>
    </source>
</evidence>
<protein>
    <submittedName>
        <fullName evidence="2">Uncharacterized protein</fullName>
    </submittedName>
</protein>